<evidence type="ECO:0000256" key="7">
    <source>
        <dbReference type="ARBA" id="ARBA00022918"/>
    </source>
</evidence>
<dbReference type="Proteomes" id="UP000070412">
    <property type="component" value="Unassembled WGS sequence"/>
</dbReference>
<dbReference type="GO" id="GO:0008233">
    <property type="term" value="F:peptidase activity"/>
    <property type="evidence" value="ECO:0007669"/>
    <property type="project" value="UniProtKB-KW"/>
</dbReference>
<evidence type="ECO:0000256" key="2">
    <source>
        <dbReference type="ARBA" id="ARBA00022679"/>
    </source>
</evidence>
<dbReference type="EMBL" id="WVUK01000066">
    <property type="protein sequence ID" value="KAF7487705.1"/>
    <property type="molecule type" value="Genomic_DNA"/>
</dbReference>
<sequence>MFPHEVCRINVTDEIPIAMKPYNCSFEVQQIIDDHVNKLLRQGLIEKSVSPYAFPVILADKKMTVATMKPQDKEKTAFITKHGHYQWLRMPFGLKNAPMIFQRAIWNILETHNLTQFCHNYLDDIIIFSKTYEEHISHVHAVLKALQNSNAILKFSKCQLLKNSVIYLGHRISKNQVQPLDNNIEAILKVERPKDVKGVKSFLGQINYYHRFIENRYKILQPLIDLTKKSHEYSKLRYDANRKQLNLNVGDKIFVESGNRLNRDKLDPLFEGPYTITRIISKNIIEIMKKNKPTIVHSSQIKIFKDEAIEENECRFRF</sequence>
<keyword evidence="11" id="KW-1185">Reference proteome</keyword>
<dbReference type="Gene3D" id="3.30.70.270">
    <property type="match status" value="2"/>
</dbReference>
<keyword evidence="6" id="KW-0378">Hydrolase</keyword>
<name>A0A834R021_SARSC</name>
<evidence type="ECO:0000313" key="10">
    <source>
        <dbReference type="EnsemblMetazoa" id="KAF7487705.1"/>
    </source>
</evidence>
<dbReference type="SUPFAM" id="SSF56672">
    <property type="entry name" value="DNA/RNA polymerases"/>
    <property type="match status" value="1"/>
</dbReference>
<dbReference type="AlphaFoldDB" id="A0A834R021"/>
<reference evidence="9" key="2">
    <citation type="submission" date="2020-01" db="EMBL/GenBank/DDBJ databases">
        <authorList>
            <person name="Korhonen P.K.K."/>
            <person name="Guangxu M.G."/>
            <person name="Wang T.W."/>
            <person name="Stroehlein A.J.S."/>
            <person name="Young N.D."/>
            <person name="Ang C.-S.A."/>
            <person name="Fernando D.W.F."/>
            <person name="Lu H.L."/>
            <person name="Taylor S.T."/>
            <person name="Ehtesham M.E.M."/>
            <person name="Najaraj S.H.N."/>
            <person name="Harsha G.H.G."/>
            <person name="Madugundu A.M."/>
            <person name="Renuse S.R."/>
            <person name="Holt D.H."/>
            <person name="Pandey A.P."/>
            <person name="Papenfuss A.P."/>
            <person name="Gasser R.B.G."/>
            <person name="Fischer K.F."/>
        </authorList>
    </citation>
    <scope>NUCLEOTIDE SEQUENCE</scope>
    <source>
        <strain evidence="9">SSS_KF_BRIS2020</strain>
    </source>
</reference>
<gene>
    <name evidence="9" type="ORF">SSS_1971</name>
</gene>
<dbReference type="InterPro" id="IPR000477">
    <property type="entry name" value="RT_dom"/>
</dbReference>
<dbReference type="InterPro" id="IPR043128">
    <property type="entry name" value="Rev_trsase/Diguanyl_cyclase"/>
</dbReference>
<dbReference type="GO" id="GO:0004519">
    <property type="term" value="F:endonuclease activity"/>
    <property type="evidence" value="ECO:0007669"/>
    <property type="project" value="UniProtKB-KW"/>
</dbReference>
<dbReference type="EnsemblMetazoa" id="SSS_1971s_mrna">
    <property type="protein sequence ID" value="KAF7487705.1"/>
    <property type="gene ID" value="SSS_1971"/>
</dbReference>
<dbReference type="InterPro" id="IPR051320">
    <property type="entry name" value="Viral_Replic_Matur_Polypro"/>
</dbReference>
<evidence type="ECO:0000313" key="9">
    <source>
        <dbReference type="EMBL" id="KAF7487705.1"/>
    </source>
</evidence>
<evidence type="ECO:0000256" key="3">
    <source>
        <dbReference type="ARBA" id="ARBA00022695"/>
    </source>
</evidence>
<keyword evidence="1" id="KW-0645">Protease</keyword>
<dbReference type="Gene3D" id="3.10.10.10">
    <property type="entry name" value="HIV Type 1 Reverse Transcriptase, subunit A, domain 1"/>
    <property type="match status" value="1"/>
</dbReference>
<keyword evidence="7" id="KW-0695">RNA-directed DNA polymerase</keyword>
<dbReference type="FunFam" id="3.30.70.270:FF:000003">
    <property type="entry name" value="Transposon Ty3-G Gag-Pol polyprotein"/>
    <property type="match status" value="1"/>
</dbReference>
<reference evidence="11" key="1">
    <citation type="journal article" date="2020" name="PLoS Negl. Trop. Dis.">
        <title>High-quality nuclear genome for Sarcoptes scabiei-A critical resource for a neglected parasite.</title>
        <authorList>
            <person name="Korhonen P.K."/>
            <person name="Gasser R.B."/>
            <person name="Ma G."/>
            <person name="Wang T."/>
            <person name="Stroehlein A.J."/>
            <person name="Young N.D."/>
            <person name="Ang C.S."/>
            <person name="Fernando D.D."/>
            <person name="Lu H.C."/>
            <person name="Taylor S."/>
            <person name="Reynolds S.L."/>
            <person name="Mofiz E."/>
            <person name="Najaraj S.H."/>
            <person name="Gowda H."/>
            <person name="Madugundu A."/>
            <person name="Renuse S."/>
            <person name="Holt D."/>
            <person name="Pandey A."/>
            <person name="Papenfuss A.T."/>
            <person name="Fischer K."/>
        </authorList>
    </citation>
    <scope>NUCLEOTIDE SEQUENCE [LARGE SCALE GENOMIC DNA]</scope>
</reference>
<dbReference type="PANTHER" id="PTHR33064:SF37">
    <property type="entry name" value="RIBONUCLEASE H"/>
    <property type="match status" value="1"/>
</dbReference>
<evidence type="ECO:0000259" key="8">
    <source>
        <dbReference type="PROSITE" id="PS50878"/>
    </source>
</evidence>
<dbReference type="GO" id="GO:0003964">
    <property type="term" value="F:RNA-directed DNA polymerase activity"/>
    <property type="evidence" value="ECO:0007669"/>
    <property type="project" value="UniProtKB-KW"/>
</dbReference>
<evidence type="ECO:0000256" key="4">
    <source>
        <dbReference type="ARBA" id="ARBA00022722"/>
    </source>
</evidence>
<reference evidence="10" key="3">
    <citation type="submission" date="2022-06" db="UniProtKB">
        <authorList>
            <consortium name="EnsemblMetazoa"/>
        </authorList>
    </citation>
    <scope>IDENTIFICATION</scope>
</reference>
<evidence type="ECO:0000256" key="1">
    <source>
        <dbReference type="ARBA" id="ARBA00022670"/>
    </source>
</evidence>
<keyword evidence="4" id="KW-0540">Nuclease</keyword>
<protein>
    <submittedName>
        <fullName evidence="9">Retrovirus-related Pol polyprotein from transposon 17.6</fullName>
    </submittedName>
</protein>
<evidence type="ECO:0000256" key="6">
    <source>
        <dbReference type="ARBA" id="ARBA00022801"/>
    </source>
</evidence>
<dbReference type="Pfam" id="PF00078">
    <property type="entry name" value="RVT_1"/>
    <property type="match status" value="1"/>
</dbReference>
<proteinExistence type="predicted"/>
<dbReference type="GO" id="GO:0006508">
    <property type="term" value="P:proteolysis"/>
    <property type="evidence" value="ECO:0007669"/>
    <property type="project" value="UniProtKB-KW"/>
</dbReference>
<dbReference type="FunFam" id="3.10.10.10:FF:000007">
    <property type="entry name" value="Retrovirus-related Pol polyprotein from transposon 17.6-like Protein"/>
    <property type="match status" value="1"/>
</dbReference>
<dbReference type="OrthoDB" id="6508513at2759"/>
<keyword evidence="5" id="KW-0255">Endonuclease</keyword>
<dbReference type="PROSITE" id="PS50878">
    <property type="entry name" value="RT_POL"/>
    <property type="match status" value="1"/>
</dbReference>
<organism evidence="9">
    <name type="scientific">Sarcoptes scabiei</name>
    <name type="common">Itch mite</name>
    <name type="synonym">Acarus scabiei</name>
    <dbReference type="NCBI Taxonomy" id="52283"/>
    <lineage>
        <taxon>Eukaryota</taxon>
        <taxon>Metazoa</taxon>
        <taxon>Ecdysozoa</taxon>
        <taxon>Arthropoda</taxon>
        <taxon>Chelicerata</taxon>
        <taxon>Arachnida</taxon>
        <taxon>Acari</taxon>
        <taxon>Acariformes</taxon>
        <taxon>Sarcoptiformes</taxon>
        <taxon>Astigmata</taxon>
        <taxon>Psoroptidia</taxon>
        <taxon>Sarcoptoidea</taxon>
        <taxon>Sarcoptidae</taxon>
        <taxon>Sarcoptinae</taxon>
        <taxon>Sarcoptes</taxon>
    </lineage>
</organism>
<dbReference type="PANTHER" id="PTHR33064">
    <property type="entry name" value="POL PROTEIN"/>
    <property type="match status" value="1"/>
</dbReference>
<keyword evidence="3" id="KW-0548">Nucleotidyltransferase</keyword>
<evidence type="ECO:0000313" key="11">
    <source>
        <dbReference type="Proteomes" id="UP000070412"/>
    </source>
</evidence>
<evidence type="ECO:0000256" key="5">
    <source>
        <dbReference type="ARBA" id="ARBA00022759"/>
    </source>
</evidence>
<dbReference type="CDD" id="cd01647">
    <property type="entry name" value="RT_LTR"/>
    <property type="match status" value="1"/>
</dbReference>
<accession>A0A834R021</accession>
<keyword evidence="2" id="KW-0808">Transferase</keyword>
<dbReference type="InterPro" id="IPR043502">
    <property type="entry name" value="DNA/RNA_pol_sf"/>
</dbReference>
<feature type="domain" description="Reverse transcriptase" evidence="8">
    <location>
        <begin position="1"/>
        <end position="172"/>
    </location>
</feature>